<dbReference type="Pfam" id="PF00102">
    <property type="entry name" value="Y_phosphatase"/>
    <property type="match status" value="1"/>
</dbReference>
<dbReference type="GO" id="GO:0004725">
    <property type="term" value="F:protein tyrosine phosphatase activity"/>
    <property type="evidence" value="ECO:0007669"/>
    <property type="project" value="InterPro"/>
</dbReference>
<protein>
    <submittedName>
        <fullName evidence="2">Receptor-type tyrosine-protein phosphatase kappa</fullName>
    </submittedName>
</protein>
<evidence type="ECO:0000313" key="3">
    <source>
        <dbReference type="Proteomes" id="UP000735302"/>
    </source>
</evidence>
<keyword evidence="2" id="KW-0675">Receptor</keyword>
<feature type="domain" description="Tyrosine-protein phosphatase" evidence="1">
    <location>
        <begin position="11"/>
        <end position="43"/>
    </location>
</feature>
<dbReference type="SUPFAM" id="SSF52799">
    <property type="entry name" value="(Phosphotyrosine protein) phosphatases II"/>
    <property type="match status" value="1"/>
</dbReference>
<organism evidence="2 3">
    <name type="scientific">Plakobranchus ocellatus</name>
    <dbReference type="NCBI Taxonomy" id="259542"/>
    <lineage>
        <taxon>Eukaryota</taxon>
        <taxon>Metazoa</taxon>
        <taxon>Spiralia</taxon>
        <taxon>Lophotrochozoa</taxon>
        <taxon>Mollusca</taxon>
        <taxon>Gastropoda</taxon>
        <taxon>Heterobranchia</taxon>
        <taxon>Euthyneura</taxon>
        <taxon>Panpulmonata</taxon>
        <taxon>Sacoglossa</taxon>
        <taxon>Placobranchoidea</taxon>
        <taxon>Plakobranchidae</taxon>
        <taxon>Plakobranchus</taxon>
    </lineage>
</organism>
<accession>A0AAV4AB43</accession>
<name>A0AAV4AB43_9GAST</name>
<evidence type="ECO:0000259" key="1">
    <source>
        <dbReference type="Pfam" id="PF00102"/>
    </source>
</evidence>
<proteinExistence type="predicted"/>
<reference evidence="2 3" key="1">
    <citation type="journal article" date="2021" name="Elife">
        <title>Chloroplast acquisition without the gene transfer in kleptoplastic sea slugs, Plakobranchus ocellatus.</title>
        <authorList>
            <person name="Maeda T."/>
            <person name="Takahashi S."/>
            <person name="Yoshida T."/>
            <person name="Shimamura S."/>
            <person name="Takaki Y."/>
            <person name="Nagai Y."/>
            <person name="Toyoda A."/>
            <person name="Suzuki Y."/>
            <person name="Arimoto A."/>
            <person name="Ishii H."/>
            <person name="Satoh N."/>
            <person name="Nishiyama T."/>
            <person name="Hasebe M."/>
            <person name="Maruyama T."/>
            <person name="Minagawa J."/>
            <person name="Obokata J."/>
            <person name="Shigenobu S."/>
        </authorList>
    </citation>
    <scope>NUCLEOTIDE SEQUENCE [LARGE SCALE GENOMIC DNA]</scope>
</reference>
<dbReference type="AlphaFoldDB" id="A0AAV4AB43"/>
<dbReference type="InterPro" id="IPR029021">
    <property type="entry name" value="Prot-tyrosine_phosphatase-like"/>
</dbReference>
<dbReference type="Proteomes" id="UP000735302">
    <property type="component" value="Unassembled WGS sequence"/>
</dbReference>
<keyword evidence="3" id="KW-1185">Reference proteome</keyword>
<evidence type="ECO:0000313" key="2">
    <source>
        <dbReference type="EMBL" id="GFO03963.1"/>
    </source>
</evidence>
<sequence length="105" mass="11451">MSCTFRVLILPGPSSKCLASFWHLVWQEGVTCVVMATGLFENAVNAWMGENTSVKSARDFSREGTGHDATFLRSSAKGSVFVVLYMKPVHNKVISGLRQGIDEGV</sequence>
<gene>
    <name evidence="2" type="ORF">PoB_003046800</name>
</gene>
<dbReference type="EMBL" id="BLXT01003733">
    <property type="protein sequence ID" value="GFO03963.1"/>
    <property type="molecule type" value="Genomic_DNA"/>
</dbReference>
<comment type="caution">
    <text evidence="2">The sequence shown here is derived from an EMBL/GenBank/DDBJ whole genome shotgun (WGS) entry which is preliminary data.</text>
</comment>
<dbReference type="InterPro" id="IPR000242">
    <property type="entry name" value="PTP_cat"/>
</dbReference>
<dbReference type="Gene3D" id="3.90.190.10">
    <property type="entry name" value="Protein tyrosine phosphatase superfamily"/>
    <property type="match status" value="1"/>
</dbReference>